<feature type="domain" description="Xaa-Pro dipeptidyl-peptidase C-terminal" evidence="3">
    <location>
        <begin position="363"/>
        <end position="618"/>
    </location>
</feature>
<gene>
    <name evidence="4" type="ORF">TMPK1_04990</name>
</gene>
<evidence type="ECO:0000256" key="1">
    <source>
        <dbReference type="ARBA" id="ARBA00022801"/>
    </source>
</evidence>
<dbReference type="EMBL" id="BOPV01000001">
    <property type="protein sequence ID" value="GIL38262.1"/>
    <property type="molecule type" value="Genomic_DNA"/>
</dbReference>
<name>A0A8S8X8H8_9PROT</name>
<dbReference type="AlphaFoldDB" id="A0A8S8X8H8"/>
<evidence type="ECO:0000313" key="4">
    <source>
        <dbReference type="EMBL" id="GIL38262.1"/>
    </source>
</evidence>
<dbReference type="InterPro" id="IPR013736">
    <property type="entry name" value="Xaa-Pro_dipept_C"/>
</dbReference>
<dbReference type="InterPro" id="IPR029058">
    <property type="entry name" value="AB_hydrolase_fold"/>
</dbReference>
<keyword evidence="5" id="KW-1185">Reference proteome</keyword>
<accession>A0A8S8X8H8</accession>
<comment type="caution">
    <text evidence="4">The sequence shown here is derived from an EMBL/GenBank/DDBJ whole genome shotgun (WGS) entry which is preliminary data.</text>
</comment>
<evidence type="ECO:0000313" key="5">
    <source>
        <dbReference type="Proteomes" id="UP000681075"/>
    </source>
</evidence>
<dbReference type="InterPro" id="IPR000383">
    <property type="entry name" value="Xaa-Pro-like_dom"/>
</dbReference>
<dbReference type="InterPro" id="IPR008979">
    <property type="entry name" value="Galactose-bd-like_sf"/>
</dbReference>
<feature type="signal peptide" evidence="2">
    <location>
        <begin position="1"/>
        <end position="20"/>
    </location>
</feature>
<dbReference type="SUPFAM" id="SSF53474">
    <property type="entry name" value="alpha/beta-Hydrolases"/>
    <property type="match status" value="1"/>
</dbReference>
<reference evidence="4" key="1">
    <citation type="submission" date="2021-02" db="EMBL/GenBank/DDBJ databases">
        <title>Genome sequence of Rhodospirillales sp. strain TMPK1 isolated from soil.</title>
        <authorList>
            <person name="Nakai R."/>
            <person name="Kusada H."/>
            <person name="Tamaki H."/>
        </authorList>
    </citation>
    <scope>NUCLEOTIDE SEQUENCE</scope>
    <source>
        <strain evidence="4">TMPK1</strain>
    </source>
</reference>
<dbReference type="Proteomes" id="UP000681075">
    <property type="component" value="Unassembled WGS sequence"/>
</dbReference>
<dbReference type="GO" id="GO:0008239">
    <property type="term" value="F:dipeptidyl-peptidase activity"/>
    <property type="evidence" value="ECO:0007669"/>
    <property type="project" value="InterPro"/>
</dbReference>
<dbReference type="Gene3D" id="1.10.3020.10">
    <property type="entry name" value="alpha-amino acid ester hydrolase ( Helical cap domain)"/>
    <property type="match status" value="1"/>
</dbReference>
<keyword evidence="1" id="KW-0378">Hydrolase</keyword>
<evidence type="ECO:0000256" key="2">
    <source>
        <dbReference type="SAM" id="SignalP"/>
    </source>
</evidence>
<feature type="chain" id="PRO_5035932590" evidence="2">
    <location>
        <begin position="21"/>
        <end position="623"/>
    </location>
</feature>
<dbReference type="SMART" id="SM00939">
    <property type="entry name" value="PepX_C"/>
    <property type="match status" value="1"/>
</dbReference>
<keyword evidence="2" id="KW-0732">Signal</keyword>
<dbReference type="SUPFAM" id="SSF49785">
    <property type="entry name" value="Galactose-binding domain-like"/>
    <property type="match status" value="1"/>
</dbReference>
<dbReference type="NCBIfam" id="TIGR00976">
    <property type="entry name" value="CocE_NonD"/>
    <property type="match status" value="1"/>
</dbReference>
<dbReference type="Pfam" id="PF08530">
    <property type="entry name" value="PepX_C"/>
    <property type="match status" value="1"/>
</dbReference>
<protein>
    <submittedName>
        <fullName evidence="4">Acylase</fullName>
    </submittedName>
</protein>
<evidence type="ECO:0000259" key="3">
    <source>
        <dbReference type="SMART" id="SM00939"/>
    </source>
</evidence>
<dbReference type="Gene3D" id="3.40.50.1820">
    <property type="entry name" value="alpha/beta hydrolase"/>
    <property type="match status" value="1"/>
</dbReference>
<dbReference type="Gene3D" id="2.60.120.260">
    <property type="entry name" value="Galactose-binding domain-like"/>
    <property type="match status" value="1"/>
</dbReference>
<sequence length="623" mass="69159">MKRAGLLLLLTSLVTSDVSAETYSKYAPEILEKMLRDSATIEEKVLVPMRDGVGLSTTIIRPKNATGKLPIIFVRTPYNFQQMKGGELANAVAAVKHGYAYVEQNERGRYYSQGEFELLGHPRTDGYDALTWLAKQEWSNGKVGTLGCSSTAEWQLGLASMKHPAHAAAIPMASGAGIGRVGRFQEQGNWYTGGVPRTLFFVWLYGVDNPLRAQLPQDLDAAMRARVGKYNDLAATKPKVDWTKRIAHLPLTELLTGMGEPPGTYEKLIVRKPNDPAWFKSGLYHDNEDWGVPTLWFNSWYDVSSGPNIELFNNLRARPGIADTQYAVIAPNTHCQFAKLDSNTKIGDRSVGDASFDVEGQVFAWFDRWLKNDKTAFADNTPRVRYFTIGENKWNAATQWPPREAKKLRFYLHSDGKANSLYGDGRLDQKEPAATEASDKFTYDPTVPVQTIGGNDCCNGALTPGGIYDQRVIEARQDVLVYSSEKLTAPLTVTGWVTPVLHVSSDAKDTDFAVKLVDVMPDGTAYIVADTIIRARYRDGYDKEVMMQPGETYRLQLTPNTTSTQFGVGHRIRVEVTSSNFPKFARNLNTGGDNVSESKPVVAHNEVHHSAKTPSFLELDVMP</sequence>
<dbReference type="RefSeq" id="WP_420241232.1">
    <property type="nucleotide sequence ID" value="NZ_BOPV01000001.1"/>
</dbReference>
<organism evidence="4 5">
    <name type="scientific">Roseiterribacter gracilis</name>
    <dbReference type="NCBI Taxonomy" id="2812848"/>
    <lineage>
        <taxon>Bacteria</taxon>
        <taxon>Pseudomonadati</taxon>
        <taxon>Pseudomonadota</taxon>
        <taxon>Alphaproteobacteria</taxon>
        <taxon>Rhodospirillales</taxon>
        <taxon>Roseiterribacteraceae</taxon>
        <taxon>Roseiterribacter</taxon>
    </lineage>
</organism>
<dbReference type="InterPro" id="IPR005674">
    <property type="entry name" value="CocE/Ser_esterase"/>
</dbReference>
<dbReference type="Pfam" id="PF02129">
    <property type="entry name" value="Peptidase_S15"/>
    <property type="match status" value="1"/>
</dbReference>
<proteinExistence type="predicted"/>